<sequence length="321" mass="36774">MVPAPVVLQAVGALGKLLSIVMKIKEETTIFKRTLEGFQLTLIALTPVVNDMERLNHDLGRSRDEVEPLITKMVYGTNLVCNCSKIQWFNCVSRRRYLAELKFLQEWLLTHLSTLEMAHSVRDKIETKRDQRLNEDGEVGTVSILVLPAPDLYLAWGDTDWYWTWTHTTHPSFPEVAELRSVCWLEIRGWIKTSSLHSNQSYEAYFVFSKGSKTFGFDKQAVEVSLKVVGEDDDDQKQTGYLEPKTSPNRTSDAVETSLLMPEVEPMFEVKIREDGLREVKLGEFSTHAEEDKEVQMGVHETKDLWWKGGIIVQGIEIRPK</sequence>
<dbReference type="EMBL" id="CP039352">
    <property type="protein sequence ID" value="QCE03095.1"/>
    <property type="molecule type" value="Genomic_DNA"/>
</dbReference>
<evidence type="ECO:0000313" key="3">
    <source>
        <dbReference type="EMBL" id="QCE03095.1"/>
    </source>
</evidence>
<name>A0A4D6MT97_VIGUN</name>
<dbReference type="Pfam" id="PF14299">
    <property type="entry name" value="PP2"/>
    <property type="match status" value="1"/>
</dbReference>
<reference evidence="3 4" key="1">
    <citation type="submission" date="2019-04" db="EMBL/GenBank/DDBJ databases">
        <title>An improved genome assembly and genetic linkage map for asparagus bean, Vigna unguiculata ssp. sesquipedialis.</title>
        <authorList>
            <person name="Xia Q."/>
            <person name="Zhang R."/>
            <person name="Dong Y."/>
        </authorList>
    </citation>
    <scope>NUCLEOTIDE SEQUENCE [LARGE SCALE GENOMIC DNA]</scope>
    <source>
        <tissue evidence="3">Leaf</tissue>
    </source>
</reference>
<evidence type="ECO:0000313" key="4">
    <source>
        <dbReference type="Proteomes" id="UP000501690"/>
    </source>
</evidence>
<dbReference type="PANTHER" id="PTHR32278">
    <property type="entry name" value="F-BOX DOMAIN-CONTAINING PROTEIN"/>
    <property type="match status" value="1"/>
</dbReference>
<keyword evidence="4" id="KW-1185">Reference proteome</keyword>
<protein>
    <submittedName>
        <fullName evidence="3">Phloem protein 2-like</fullName>
    </submittedName>
</protein>
<evidence type="ECO:0000256" key="1">
    <source>
        <dbReference type="SAM" id="MobiDB-lite"/>
    </source>
</evidence>
<dbReference type="Proteomes" id="UP000501690">
    <property type="component" value="Linkage Group LG8"/>
</dbReference>
<dbReference type="InterPro" id="IPR025886">
    <property type="entry name" value="PP2-like"/>
</dbReference>
<gene>
    <name evidence="3" type="ORF">DEO72_LG8g1116</name>
</gene>
<dbReference type="InterPro" id="IPR008808">
    <property type="entry name" value="Powdery_mildew-R_dom"/>
</dbReference>
<dbReference type="Pfam" id="PF05659">
    <property type="entry name" value="RPW8"/>
    <property type="match status" value="1"/>
</dbReference>
<accession>A0A4D6MT97</accession>
<dbReference type="PANTHER" id="PTHR32278:SF111">
    <property type="entry name" value="F-BOX PROTEIN PP2-B12-RELATED"/>
    <property type="match status" value="1"/>
</dbReference>
<organism evidence="3 4">
    <name type="scientific">Vigna unguiculata</name>
    <name type="common">Cowpea</name>
    <dbReference type="NCBI Taxonomy" id="3917"/>
    <lineage>
        <taxon>Eukaryota</taxon>
        <taxon>Viridiplantae</taxon>
        <taxon>Streptophyta</taxon>
        <taxon>Embryophyta</taxon>
        <taxon>Tracheophyta</taxon>
        <taxon>Spermatophyta</taxon>
        <taxon>Magnoliopsida</taxon>
        <taxon>eudicotyledons</taxon>
        <taxon>Gunneridae</taxon>
        <taxon>Pentapetalae</taxon>
        <taxon>rosids</taxon>
        <taxon>fabids</taxon>
        <taxon>Fabales</taxon>
        <taxon>Fabaceae</taxon>
        <taxon>Papilionoideae</taxon>
        <taxon>50 kb inversion clade</taxon>
        <taxon>NPAAA clade</taxon>
        <taxon>indigoferoid/millettioid clade</taxon>
        <taxon>Phaseoleae</taxon>
        <taxon>Vigna</taxon>
    </lineage>
</organism>
<dbReference type="AlphaFoldDB" id="A0A4D6MT97"/>
<dbReference type="PROSITE" id="PS51153">
    <property type="entry name" value="RPW8"/>
    <property type="match status" value="1"/>
</dbReference>
<feature type="region of interest" description="Disordered" evidence="1">
    <location>
        <begin position="234"/>
        <end position="253"/>
    </location>
</feature>
<proteinExistence type="predicted"/>
<feature type="domain" description="RPW8" evidence="2">
    <location>
        <begin position="1"/>
        <end position="150"/>
    </location>
</feature>
<evidence type="ECO:0000259" key="2">
    <source>
        <dbReference type="PROSITE" id="PS51153"/>
    </source>
</evidence>